<dbReference type="InterPro" id="IPR018389">
    <property type="entry name" value="DctP_fam"/>
</dbReference>
<gene>
    <name evidence="2" type="ORF">METZ01_LOCUS141046</name>
</gene>
<organism evidence="2">
    <name type="scientific">marine metagenome</name>
    <dbReference type="NCBI Taxonomy" id="408172"/>
    <lineage>
        <taxon>unclassified sequences</taxon>
        <taxon>metagenomes</taxon>
        <taxon>ecological metagenomes</taxon>
    </lineage>
</organism>
<evidence type="ECO:0000256" key="1">
    <source>
        <dbReference type="ARBA" id="ARBA00022729"/>
    </source>
</evidence>
<feature type="non-terminal residue" evidence="2">
    <location>
        <position position="1"/>
    </location>
</feature>
<dbReference type="Pfam" id="PF03480">
    <property type="entry name" value="DctP"/>
    <property type="match status" value="1"/>
</dbReference>
<dbReference type="InterPro" id="IPR038404">
    <property type="entry name" value="TRAP_DctP_sf"/>
</dbReference>
<evidence type="ECO:0000313" key="2">
    <source>
        <dbReference type="EMBL" id="SVA88192.1"/>
    </source>
</evidence>
<dbReference type="PANTHER" id="PTHR33376:SF5">
    <property type="entry name" value="EXTRACYTOPLASMIC SOLUTE RECEPTOR PROTEIN"/>
    <property type="match status" value="1"/>
</dbReference>
<dbReference type="AlphaFoldDB" id="A0A381ZH84"/>
<sequence>RFLILFLLASTLVFGRKIIIKMATLAPEGTEWHGLLIEMGQKWEEVTNGQVKLRIYPGGVVGDERDMVRKMRIGQIHAAGISTEGLTEIIPDFNAFYVPLAYQDTDDVFRVMNDMMPEFEKKLEQKGFKLLSIGDIGWAYWFTTTEVRIPEHLKDKKIFSWAGDFKWAEIYKKAGYRPVPLASTDILSGLQTGLIDAMTTMPLYALAQQSFGITNHMLDLKWGILLAGIIIDKSTWNRIPEKYHDSLLTSTQSIREKQLQTNRTAEQQAIDVMKQNGLTIHVPTEEEVRIWKTEIERMEPHIRGYVIPADLYDRVIELTQE</sequence>
<dbReference type="PANTHER" id="PTHR33376">
    <property type="match status" value="1"/>
</dbReference>
<reference evidence="2" key="1">
    <citation type="submission" date="2018-05" db="EMBL/GenBank/DDBJ databases">
        <authorList>
            <person name="Lanie J.A."/>
            <person name="Ng W.-L."/>
            <person name="Kazmierczak K.M."/>
            <person name="Andrzejewski T.M."/>
            <person name="Davidsen T.M."/>
            <person name="Wayne K.J."/>
            <person name="Tettelin H."/>
            <person name="Glass J.I."/>
            <person name="Rusch D."/>
            <person name="Podicherti R."/>
            <person name="Tsui H.-C.T."/>
            <person name="Winkler M.E."/>
        </authorList>
    </citation>
    <scope>NUCLEOTIDE SEQUENCE</scope>
</reference>
<accession>A0A381ZH84</accession>
<dbReference type="NCBIfam" id="NF037995">
    <property type="entry name" value="TRAP_S1"/>
    <property type="match status" value="1"/>
</dbReference>
<keyword evidence="1" id="KW-0732">Signal</keyword>
<dbReference type="CDD" id="cd13670">
    <property type="entry name" value="PBP2_TRAP_Tp0957_like"/>
    <property type="match status" value="1"/>
</dbReference>
<protein>
    <submittedName>
        <fullName evidence="2">Uncharacterized protein</fullName>
    </submittedName>
</protein>
<name>A0A381ZH84_9ZZZZ</name>
<proteinExistence type="predicted"/>
<dbReference type="EMBL" id="UINC01021181">
    <property type="protein sequence ID" value="SVA88192.1"/>
    <property type="molecule type" value="Genomic_DNA"/>
</dbReference>
<dbReference type="Gene3D" id="3.40.190.170">
    <property type="entry name" value="Bacterial extracellular solute-binding protein, family 7"/>
    <property type="match status" value="1"/>
</dbReference>
<dbReference type="GO" id="GO:0055085">
    <property type="term" value="P:transmembrane transport"/>
    <property type="evidence" value="ECO:0007669"/>
    <property type="project" value="InterPro"/>
</dbReference>